<keyword evidence="2 6" id="KW-1003">Cell membrane</keyword>
<feature type="binding site" evidence="6">
    <location>
        <position position="99"/>
    </location>
    <ligand>
        <name>Mg(2+)</name>
        <dbReference type="ChEBI" id="CHEBI:18420"/>
        <label>2</label>
    </ligand>
</feature>
<feature type="binding site" evidence="7">
    <location>
        <position position="76"/>
    </location>
    <ligand>
        <name>Mg(2+)</name>
        <dbReference type="ChEBI" id="CHEBI:18420"/>
        <label>1</label>
        <note>catalytic</note>
    </ligand>
</feature>
<gene>
    <name evidence="6" type="primary">cysQ</name>
    <name evidence="8" type="ORF">DET45_11726</name>
</gene>
<keyword evidence="6 7" id="KW-0460">Magnesium</keyword>
<evidence type="ECO:0000256" key="7">
    <source>
        <dbReference type="PIRSR" id="PIRSR600760-2"/>
    </source>
</evidence>
<comment type="function">
    <text evidence="6">Converts adenosine-3',5'-bisphosphate (PAP) to AMP.</text>
</comment>
<dbReference type="HAMAP" id="MF_02095">
    <property type="entry name" value="CysQ"/>
    <property type="match status" value="1"/>
</dbReference>
<dbReference type="PANTHER" id="PTHR43028:SF7">
    <property type="entry name" value="3'(2'),5'-BISPHOSPHATE NUCLEOTIDASE CYSQ"/>
    <property type="match status" value="1"/>
</dbReference>
<feature type="binding site" evidence="7">
    <location>
        <position position="230"/>
    </location>
    <ligand>
        <name>Mg(2+)</name>
        <dbReference type="ChEBI" id="CHEBI:18420"/>
        <label>1</label>
        <note>catalytic</note>
    </ligand>
</feature>
<dbReference type="RefSeq" id="WP_110076630.1">
    <property type="nucleotide sequence ID" value="NZ_QGTT01000017.1"/>
</dbReference>
<feature type="binding site" evidence="7">
    <location>
        <position position="98"/>
    </location>
    <ligand>
        <name>Mg(2+)</name>
        <dbReference type="ChEBI" id="CHEBI:18420"/>
        <label>1</label>
        <note>catalytic</note>
    </ligand>
</feature>
<keyword evidence="6 7" id="KW-0479">Metal-binding</keyword>
<evidence type="ECO:0000256" key="5">
    <source>
        <dbReference type="ARBA" id="ARBA00023136"/>
    </source>
</evidence>
<dbReference type="CDD" id="cd01638">
    <property type="entry name" value="CysQ"/>
    <property type="match status" value="1"/>
</dbReference>
<dbReference type="PRINTS" id="PR00377">
    <property type="entry name" value="IMPHPHTASES"/>
</dbReference>
<dbReference type="InterPro" id="IPR006240">
    <property type="entry name" value="CysQ"/>
</dbReference>
<feature type="binding site" evidence="6">
    <location>
        <position position="96"/>
    </location>
    <ligand>
        <name>Mg(2+)</name>
        <dbReference type="ChEBI" id="CHEBI:18420"/>
        <label>1</label>
    </ligand>
</feature>
<dbReference type="AlphaFoldDB" id="A0A317Q434"/>
<accession>A0A317Q434</accession>
<dbReference type="InterPro" id="IPR000760">
    <property type="entry name" value="Inositol_monophosphatase-like"/>
</dbReference>
<dbReference type="PROSITE" id="PS00630">
    <property type="entry name" value="IMP_2"/>
    <property type="match status" value="1"/>
</dbReference>
<dbReference type="Proteomes" id="UP000246964">
    <property type="component" value="Unassembled WGS sequence"/>
</dbReference>
<feature type="binding site" evidence="7">
    <location>
        <position position="96"/>
    </location>
    <ligand>
        <name>Mg(2+)</name>
        <dbReference type="ChEBI" id="CHEBI:18420"/>
        <label>1</label>
        <note>catalytic</note>
    </ligand>
</feature>
<name>A0A317Q434_9GAMM</name>
<dbReference type="InterPro" id="IPR050725">
    <property type="entry name" value="CysQ/Inositol_MonoPase"/>
</dbReference>
<dbReference type="Pfam" id="PF00459">
    <property type="entry name" value="Inositol_P"/>
    <property type="match status" value="1"/>
</dbReference>
<dbReference type="GO" id="GO:0050427">
    <property type="term" value="P:3'-phosphoadenosine 5'-phosphosulfate metabolic process"/>
    <property type="evidence" value="ECO:0007669"/>
    <property type="project" value="TreeGrafter"/>
</dbReference>
<evidence type="ECO:0000256" key="6">
    <source>
        <dbReference type="HAMAP-Rule" id="MF_02095"/>
    </source>
</evidence>
<dbReference type="Gene3D" id="3.40.190.80">
    <property type="match status" value="1"/>
</dbReference>
<keyword evidence="5 6" id="KW-0472">Membrane</keyword>
<comment type="similarity">
    <text evidence="1 6">Belongs to the inositol monophosphatase superfamily. CysQ family.</text>
</comment>
<comment type="catalytic activity">
    <reaction evidence="6">
        <text>adenosine 3',5'-bisphosphate + H2O = AMP + phosphate</text>
        <dbReference type="Rhea" id="RHEA:10040"/>
        <dbReference type="ChEBI" id="CHEBI:15377"/>
        <dbReference type="ChEBI" id="CHEBI:43474"/>
        <dbReference type="ChEBI" id="CHEBI:58343"/>
        <dbReference type="ChEBI" id="CHEBI:456215"/>
        <dbReference type="EC" id="3.1.3.7"/>
    </reaction>
</comment>
<comment type="caution">
    <text evidence="8">The sequence shown here is derived from an EMBL/GenBank/DDBJ whole genome shotgun (WGS) entry which is preliminary data.</text>
</comment>
<dbReference type="Gene3D" id="3.30.540.10">
    <property type="entry name" value="Fructose-1,6-Bisphosphatase, subunit A, domain 1"/>
    <property type="match status" value="1"/>
</dbReference>
<evidence type="ECO:0000313" key="9">
    <source>
        <dbReference type="Proteomes" id="UP000246964"/>
    </source>
</evidence>
<dbReference type="InterPro" id="IPR020550">
    <property type="entry name" value="Inositol_monophosphatase_CS"/>
</dbReference>
<evidence type="ECO:0000313" key="8">
    <source>
        <dbReference type="EMBL" id="PWW09759.1"/>
    </source>
</evidence>
<evidence type="ECO:0000256" key="2">
    <source>
        <dbReference type="ARBA" id="ARBA00022475"/>
    </source>
</evidence>
<keyword evidence="4 6" id="KW-0378">Hydrolase</keyword>
<dbReference type="GO" id="GO:0008441">
    <property type="term" value="F:3'(2'),5'-bisphosphate nucleotidase activity"/>
    <property type="evidence" value="ECO:0007669"/>
    <property type="project" value="UniProtKB-UniRule"/>
</dbReference>
<dbReference type="GO" id="GO:0000103">
    <property type="term" value="P:sulfate assimilation"/>
    <property type="evidence" value="ECO:0007669"/>
    <property type="project" value="TreeGrafter"/>
</dbReference>
<reference evidence="8 9" key="1">
    <citation type="submission" date="2018-05" db="EMBL/GenBank/DDBJ databases">
        <title>Freshwater and sediment microbial communities from various areas in North America, analyzing microbe dynamics in response to fracking.</title>
        <authorList>
            <person name="Lamendella R."/>
        </authorList>
    </citation>
    <scope>NUCLEOTIDE SEQUENCE [LARGE SCALE GENOMIC DNA]</scope>
    <source>
        <strain evidence="8 9">125B1</strain>
    </source>
</reference>
<evidence type="ECO:0000256" key="4">
    <source>
        <dbReference type="ARBA" id="ARBA00022801"/>
    </source>
</evidence>
<feature type="binding site" evidence="6">
    <location>
        <position position="76"/>
    </location>
    <ligand>
        <name>Mg(2+)</name>
        <dbReference type="ChEBI" id="CHEBI:18420"/>
        <label>1</label>
    </ligand>
</feature>
<keyword evidence="9" id="KW-1185">Reference proteome</keyword>
<keyword evidence="3 6" id="KW-0997">Cell inner membrane</keyword>
<feature type="binding site" evidence="6">
    <location>
        <position position="96"/>
    </location>
    <ligand>
        <name>Mg(2+)</name>
        <dbReference type="ChEBI" id="CHEBI:18420"/>
        <label>2</label>
    </ligand>
</feature>
<feature type="binding site" evidence="7">
    <location>
        <position position="99"/>
    </location>
    <ligand>
        <name>Mg(2+)</name>
        <dbReference type="ChEBI" id="CHEBI:18420"/>
        <label>1</label>
        <note>catalytic</note>
    </ligand>
</feature>
<comment type="cofactor">
    <cofactor evidence="6 7">
        <name>Mg(2+)</name>
        <dbReference type="ChEBI" id="CHEBI:18420"/>
    </cofactor>
</comment>
<dbReference type="GO" id="GO:0046854">
    <property type="term" value="P:phosphatidylinositol phosphate biosynthetic process"/>
    <property type="evidence" value="ECO:0007669"/>
    <property type="project" value="InterPro"/>
</dbReference>
<organism evidence="8 9">
    <name type="scientific">Pseudidiomarina maritima</name>
    <dbReference type="NCBI Taxonomy" id="519453"/>
    <lineage>
        <taxon>Bacteria</taxon>
        <taxon>Pseudomonadati</taxon>
        <taxon>Pseudomonadota</taxon>
        <taxon>Gammaproteobacteria</taxon>
        <taxon>Alteromonadales</taxon>
        <taxon>Idiomarinaceae</taxon>
        <taxon>Pseudidiomarina</taxon>
    </lineage>
</organism>
<dbReference type="EMBL" id="QGTT01000017">
    <property type="protein sequence ID" value="PWW09759.1"/>
    <property type="molecule type" value="Genomic_DNA"/>
</dbReference>
<comment type="subcellular location">
    <subcellularLocation>
        <location evidence="6">Cell inner membrane</location>
        <topology evidence="6">Peripheral membrane protein</topology>
        <orientation evidence="6">Cytoplasmic side</orientation>
    </subcellularLocation>
</comment>
<protein>
    <recommendedName>
        <fullName evidence="6">3'(2'),5'-bisphosphate nucleotidase CysQ</fullName>
        <ecNumber evidence="6">3.1.3.7</ecNumber>
    </recommendedName>
    <alternativeName>
        <fullName evidence="6">3'(2'),5-bisphosphonucleoside 3'(2')-phosphohydrolase</fullName>
    </alternativeName>
    <alternativeName>
        <fullName evidence="6">3'-phosphoadenosine 5'-phosphate phosphatase</fullName>
        <shortName evidence="6">PAP phosphatase</shortName>
    </alternativeName>
</protein>
<evidence type="ECO:0000256" key="3">
    <source>
        <dbReference type="ARBA" id="ARBA00022519"/>
    </source>
</evidence>
<dbReference type="GO" id="GO:0000287">
    <property type="term" value="F:magnesium ion binding"/>
    <property type="evidence" value="ECO:0007669"/>
    <property type="project" value="UniProtKB-UniRule"/>
</dbReference>
<sequence length="285" mass="30896">MKRADTDVAELAELLDGACVVARQAGAVVMDIYQNQAYETYAKDDESPVTSADYAANQVIIDGLTALDKTIPILSEEGSHLSLDERQQWSRYWLIDPIDGTQEFIAGSGDFGIVIALVEQSQPGQHLPVLGVIYWPATATLYCAQRGQGAVKISAAGTERLQVRQFSQPEQEAITIAMSRRQPPARVLQRMSAARSYTTVATGSCSLKACLVAEGSADCFLRVGPTGEWDTAAAEVIVGEAGGRIVDEYFQPLSYNRETSLGNPNFIVLGDAKVPWQQVFTHHLG</sequence>
<feature type="binding site" evidence="6">
    <location>
        <begin position="98"/>
        <end position="101"/>
    </location>
    <ligand>
        <name>substrate</name>
    </ligand>
</feature>
<dbReference type="SUPFAM" id="SSF56655">
    <property type="entry name" value="Carbohydrate phosphatase"/>
    <property type="match status" value="1"/>
</dbReference>
<proteinExistence type="inferred from homology"/>
<dbReference type="GO" id="GO:0005886">
    <property type="term" value="C:plasma membrane"/>
    <property type="evidence" value="ECO:0007669"/>
    <property type="project" value="UniProtKB-SubCell"/>
</dbReference>
<dbReference type="NCBIfam" id="TIGR01331">
    <property type="entry name" value="bisphos_cysQ"/>
    <property type="match status" value="1"/>
</dbReference>
<dbReference type="EC" id="3.1.3.7" evidence="6"/>
<feature type="binding site" evidence="6">
    <location>
        <position position="98"/>
    </location>
    <ligand>
        <name>Mg(2+)</name>
        <dbReference type="ChEBI" id="CHEBI:18420"/>
        <label>1</label>
    </ligand>
</feature>
<feature type="binding site" evidence="6">
    <location>
        <position position="230"/>
    </location>
    <ligand>
        <name>Mg(2+)</name>
        <dbReference type="ChEBI" id="CHEBI:18420"/>
        <label>2</label>
    </ligand>
</feature>
<feature type="binding site" evidence="6">
    <location>
        <position position="230"/>
    </location>
    <ligand>
        <name>substrate</name>
    </ligand>
</feature>
<feature type="binding site" evidence="6">
    <location>
        <position position="76"/>
    </location>
    <ligand>
        <name>substrate</name>
    </ligand>
</feature>
<dbReference type="PANTHER" id="PTHR43028">
    <property type="entry name" value="3'(2'),5'-BISPHOSPHATE NUCLEOTIDASE 1"/>
    <property type="match status" value="1"/>
</dbReference>
<dbReference type="OrthoDB" id="9785695at2"/>
<evidence type="ECO:0000256" key="1">
    <source>
        <dbReference type="ARBA" id="ARBA00005289"/>
    </source>
</evidence>